<name>A0A6J4KY70_9ACTN</name>
<reference evidence="2" key="1">
    <citation type="submission" date="2020-02" db="EMBL/GenBank/DDBJ databases">
        <authorList>
            <person name="Meier V. D."/>
        </authorList>
    </citation>
    <scope>NUCLEOTIDE SEQUENCE</scope>
    <source>
        <strain evidence="2">AVDCRST_MAG24</strain>
    </source>
</reference>
<feature type="non-terminal residue" evidence="2">
    <location>
        <position position="1"/>
    </location>
</feature>
<gene>
    <name evidence="2" type="ORF">AVDCRST_MAG24-180</name>
</gene>
<accession>A0A6J4KY70</accession>
<dbReference type="AlphaFoldDB" id="A0A6J4KY70"/>
<organism evidence="2">
    <name type="scientific">uncultured Nocardioidaceae bacterium</name>
    <dbReference type="NCBI Taxonomy" id="253824"/>
    <lineage>
        <taxon>Bacteria</taxon>
        <taxon>Bacillati</taxon>
        <taxon>Actinomycetota</taxon>
        <taxon>Actinomycetes</taxon>
        <taxon>Propionibacteriales</taxon>
        <taxon>Nocardioidaceae</taxon>
        <taxon>environmental samples</taxon>
    </lineage>
</organism>
<evidence type="ECO:0000256" key="1">
    <source>
        <dbReference type="SAM" id="MobiDB-lite"/>
    </source>
</evidence>
<feature type="non-terminal residue" evidence="2">
    <location>
        <position position="66"/>
    </location>
</feature>
<feature type="region of interest" description="Disordered" evidence="1">
    <location>
        <begin position="1"/>
        <end position="66"/>
    </location>
</feature>
<protein>
    <submittedName>
        <fullName evidence="2">Uncharacterized protein</fullName>
    </submittedName>
</protein>
<dbReference type="EMBL" id="CADCUF010000023">
    <property type="protein sequence ID" value="CAA9317763.1"/>
    <property type="molecule type" value="Genomic_DNA"/>
</dbReference>
<feature type="compositionally biased region" description="Basic and acidic residues" evidence="1">
    <location>
        <begin position="43"/>
        <end position="66"/>
    </location>
</feature>
<proteinExistence type="predicted"/>
<feature type="compositionally biased region" description="Basic residues" evidence="1">
    <location>
        <begin position="1"/>
        <end position="11"/>
    </location>
</feature>
<sequence length="66" mass="6994">EPVSRRARGPGHGRPGREAGRAVARGGQRRQRGPAGPGSGDPRGVRRADRPPGRDPSRVAADPRRL</sequence>
<evidence type="ECO:0000313" key="2">
    <source>
        <dbReference type="EMBL" id="CAA9317763.1"/>
    </source>
</evidence>